<evidence type="ECO:0000313" key="3">
    <source>
        <dbReference type="Proteomes" id="UP000095287"/>
    </source>
</evidence>
<dbReference type="PANTHER" id="PTHR12125:SF5">
    <property type="entry name" value="F-BOX DOMAIN-CONTAINING PROTEIN"/>
    <property type="match status" value="1"/>
</dbReference>
<feature type="domain" description="FBA" evidence="2">
    <location>
        <begin position="267"/>
        <end position="461"/>
    </location>
</feature>
<dbReference type="InterPro" id="IPR008979">
    <property type="entry name" value="Galactose-bd-like_sf"/>
</dbReference>
<evidence type="ECO:0000259" key="1">
    <source>
        <dbReference type="PROSITE" id="PS50181"/>
    </source>
</evidence>
<dbReference type="PROSITE" id="PS51114">
    <property type="entry name" value="FBA"/>
    <property type="match status" value="2"/>
</dbReference>
<dbReference type="GO" id="GO:0036503">
    <property type="term" value="P:ERAD pathway"/>
    <property type="evidence" value="ECO:0007669"/>
    <property type="project" value="TreeGrafter"/>
</dbReference>
<evidence type="ECO:0000259" key="2">
    <source>
        <dbReference type="PROSITE" id="PS51114"/>
    </source>
</evidence>
<dbReference type="InterPro" id="IPR036047">
    <property type="entry name" value="F-box-like_dom_sf"/>
</dbReference>
<feature type="domain" description="F-box" evidence="1">
    <location>
        <begin position="192"/>
        <end position="239"/>
    </location>
</feature>
<reference evidence="4" key="1">
    <citation type="submission" date="2016-11" db="UniProtKB">
        <authorList>
            <consortium name="WormBaseParasite"/>
        </authorList>
    </citation>
    <scope>IDENTIFICATION</scope>
</reference>
<name>A0A1I7YIL4_9BILA</name>
<dbReference type="InterPro" id="IPR039752">
    <property type="entry name" value="F-box_only"/>
</dbReference>
<sequence>MSSTISPFNRNLIKNPSGELGFTGWKISGRQYMAIEEPPERSNKNPFVETTHCFAGSYSWSDKTVVVDLVEEGLSAEFIDIFSPPIRVSEWVSHRDDCGAFYNIEVRLLDAVGNHFKEEEATFKFHRGMSQWRDLDWLKVEHTFLKYPKGVRKVQMKSGGQDSQNWAGNYGPKMAHASIVVEDGTVDRNPLLFDCSVVQTEILEKILARVEKKTLLQSVPLVCREWKEILSRQSFWVEKARVDGQGTSWVPPKDSIWEEMFKKTPRLYHQKPFNRNLIPNPSGEDGMRHWAVTNLEINVESPPENCLPNAAIPTPRCFATNGKGTEKKILIDLVDAGIDADVLNRIRPRITVSEWFTHCGTSAAEYSFSTVLYDFKKIPISPNAKFTTKKSLPAGKGILTKEGQPIQHVISDLGWTKVEHVFTKYPRGVRFVRLASTGRAIERDSGHVGAKMAHASVIVGFEYDEME</sequence>
<dbReference type="SUPFAM" id="SSF49785">
    <property type="entry name" value="Galactose-binding domain-like"/>
    <property type="match status" value="2"/>
</dbReference>
<dbReference type="SMART" id="SM01198">
    <property type="entry name" value="FBA"/>
    <property type="match status" value="2"/>
</dbReference>
<dbReference type="FunFam" id="2.60.120.260:FF:000012">
    <property type="entry name" value="F-box only protein 2"/>
    <property type="match status" value="1"/>
</dbReference>
<dbReference type="Proteomes" id="UP000095287">
    <property type="component" value="Unplaced"/>
</dbReference>
<dbReference type="Gene3D" id="1.20.1280.50">
    <property type="match status" value="1"/>
</dbReference>
<dbReference type="InterPro" id="IPR007397">
    <property type="entry name" value="F-box-assoc_dom"/>
</dbReference>
<dbReference type="AlphaFoldDB" id="A0A1I7YIL4"/>
<dbReference type="WBParaSite" id="L893_g16796.t2">
    <property type="protein sequence ID" value="L893_g16796.t2"/>
    <property type="gene ID" value="L893_g16796"/>
</dbReference>
<dbReference type="Gene3D" id="2.60.120.260">
    <property type="entry name" value="Galactose-binding domain-like"/>
    <property type="match status" value="2"/>
</dbReference>
<dbReference type="InterPro" id="IPR001810">
    <property type="entry name" value="F-box_dom"/>
</dbReference>
<dbReference type="GO" id="GO:0006516">
    <property type="term" value="P:glycoprotein catabolic process"/>
    <property type="evidence" value="ECO:0007669"/>
    <property type="project" value="TreeGrafter"/>
</dbReference>
<accession>A0A1I7YIL4</accession>
<dbReference type="PROSITE" id="PS50181">
    <property type="entry name" value="FBOX"/>
    <property type="match status" value="1"/>
</dbReference>
<evidence type="ECO:0000313" key="4">
    <source>
        <dbReference type="WBParaSite" id="L893_g16796.t2"/>
    </source>
</evidence>
<dbReference type="SUPFAM" id="SSF81383">
    <property type="entry name" value="F-box domain"/>
    <property type="match status" value="1"/>
</dbReference>
<dbReference type="Pfam" id="PF04300">
    <property type="entry name" value="FBA"/>
    <property type="match status" value="2"/>
</dbReference>
<dbReference type="GO" id="GO:0031146">
    <property type="term" value="P:SCF-dependent proteasomal ubiquitin-dependent protein catabolic process"/>
    <property type="evidence" value="ECO:0007669"/>
    <property type="project" value="TreeGrafter"/>
</dbReference>
<organism evidence="3 4">
    <name type="scientific">Steinernema glaseri</name>
    <dbReference type="NCBI Taxonomy" id="37863"/>
    <lineage>
        <taxon>Eukaryota</taxon>
        <taxon>Metazoa</taxon>
        <taxon>Ecdysozoa</taxon>
        <taxon>Nematoda</taxon>
        <taxon>Chromadorea</taxon>
        <taxon>Rhabditida</taxon>
        <taxon>Tylenchina</taxon>
        <taxon>Panagrolaimomorpha</taxon>
        <taxon>Strongyloidoidea</taxon>
        <taxon>Steinernematidae</taxon>
        <taxon>Steinernema</taxon>
    </lineage>
</organism>
<dbReference type="PANTHER" id="PTHR12125">
    <property type="entry name" value="F-BOX ONLY PROTEIN 6-LIKE PROTEIN"/>
    <property type="match status" value="1"/>
</dbReference>
<dbReference type="GO" id="GO:0061630">
    <property type="term" value="F:ubiquitin protein ligase activity"/>
    <property type="evidence" value="ECO:0007669"/>
    <property type="project" value="TreeGrafter"/>
</dbReference>
<proteinExistence type="predicted"/>
<dbReference type="GO" id="GO:0005737">
    <property type="term" value="C:cytoplasm"/>
    <property type="evidence" value="ECO:0007669"/>
    <property type="project" value="UniProtKB-ARBA"/>
</dbReference>
<protein>
    <submittedName>
        <fullName evidence="4">F-box domain-containing protein</fullName>
    </submittedName>
</protein>
<dbReference type="GO" id="GO:0019005">
    <property type="term" value="C:SCF ubiquitin ligase complex"/>
    <property type="evidence" value="ECO:0007669"/>
    <property type="project" value="TreeGrafter"/>
</dbReference>
<keyword evidence="3" id="KW-1185">Reference proteome</keyword>
<feature type="domain" description="FBA" evidence="2">
    <location>
        <begin position="2"/>
        <end position="183"/>
    </location>
</feature>